<keyword evidence="3" id="KW-1185">Reference proteome</keyword>
<dbReference type="InterPro" id="IPR022190">
    <property type="entry name" value="DUF3716"/>
</dbReference>
<dbReference type="Pfam" id="PF12511">
    <property type="entry name" value="DUF3716"/>
    <property type="match status" value="1"/>
</dbReference>
<accession>A0A0L0MWD5</accession>
<reference evidence="2 3" key="1">
    <citation type="journal article" date="2015" name="BMC Genomics">
        <title>The genome of the truffle-parasite Tolypocladium ophioglossoides and the evolution of antifungal peptaibiotics.</title>
        <authorList>
            <person name="Quandt C.A."/>
            <person name="Bushley K.E."/>
            <person name="Spatafora J.W."/>
        </authorList>
    </citation>
    <scope>NUCLEOTIDE SEQUENCE [LARGE SCALE GENOMIC DNA]</scope>
    <source>
        <strain evidence="2 3">CBS 100239</strain>
    </source>
</reference>
<dbReference type="OrthoDB" id="5078989at2759"/>
<sequence>MVLPSDQTLYHDRLRQFIESSYGLLQSRIVELTPEFRVVLPERRDHGDLITIQALLRDTDDTREAWRVAIQGPPCLMSDICRRLRNGDESAKTAIICHATGEKMNSLYRCDQCEDRDPLLGGCRIVEGSFRSACSNCIYRGRQKSCTVRYMDDEYRPSSENSVTTKKRKSCTTGRKLGEEKPQKRPRTER</sequence>
<evidence type="ECO:0000256" key="1">
    <source>
        <dbReference type="SAM" id="MobiDB-lite"/>
    </source>
</evidence>
<feature type="compositionally biased region" description="Basic and acidic residues" evidence="1">
    <location>
        <begin position="176"/>
        <end position="190"/>
    </location>
</feature>
<evidence type="ECO:0000313" key="2">
    <source>
        <dbReference type="EMBL" id="KND86182.1"/>
    </source>
</evidence>
<feature type="region of interest" description="Disordered" evidence="1">
    <location>
        <begin position="155"/>
        <end position="190"/>
    </location>
</feature>
<proteinExistence type="predicted"/>
<evidence type="ECO:0000313" key="3">
    <source>
        <dbReference type="Proteomes" id="UP000036947"/>
    </source>
</evidence>
<gene>
    <name evidence="2" type="ORF">TOPH_09200</name>
</gene>
<protein>
    <submittedName>
        <fullName evidence="2">Uncharacterized protein</fullName>
    </submittedName>
</protein>
<name>A0A0L0MWD5_TOLOC</name>
<organism evidence="2 3">
    <name type="scientific">Tolypocladium ophioglossoides (strain CBS 100239)</name>
    <name type="common">Snaketongue truffleclub</name>
    <name type="synonym">Elaphocordyceps ophioglossoides</name>
    <dbReference type="NCBI Taxonomy" id="1163406"/>
    <lineage>
        <taxon>Eukaryota</taxon>
        <taxon>Fungi</taxon>
        <taxon>Dikarya</taxon>
        <taxon>Ascomycota</taxon>
        <taxon>Pezizomycotina</taxon>
        <taxon>Sordariomycetes</taxon>
        <taxon>Hypocreomycetidae</taxon>
        <taxon>Hypocreales</taxon>
        <taxon>Ophiocordycipitaceae</taxon>
        <taxon>Tolypocladium</taxon>
    </lineage>
</organism>
<comment type="caution">
    <text evidence="2">The sequence shown here is derived from an EMBL/GenBank/DDBJ whole genome shotgun (WGS) entry which is preliminary data.</text>
</comment>
<dbReference type="Proteomes" id="UP000036947">
    <property type="component" value="Unassembled WGS sequence"/>
</dbReference>
<dbReference type="AlphaFoldDB" id="A0A0L0MWD5"/>
<dbReference type="EMBL" id="LFRF01000073">
    <property type="protein sequence ID" value="KND86182.1"/>
    <property type="molecule type" value="Genomic_DNA"/>
</dbReference>